<dbReference type="EMBL" id="JACGWN010000005">
    <property type="protein sequence ID" value="KAL0449521.1"/>
    <property type="molecule type" value="Genomic_DNA"/>
</dbReference>
<dbReference type="InterPro" id="IPR032567">
    <property type="entry name" value="RTL1-rel"/>
</dbReference>
<dbReference type="InterPro" id="IPR021109">
    <property type="entry name" value="Peptidase_aspartic_dom_sf"/>
</dbReference>
<evidence type="ECO:0000256" key="1">
    <source>
        <dbReference type="PROSITE-ProRule" id="PRU00047"/>
    </source>
</evidence>
<keyword evidence="1" id="KW-0862">Zinc</keyword>
<feature type="region of interest" description="Disordered" evidence="2">
    <location>
        <begin position="1"/>
        <end position="32"/>
    </location>
</feature>
<dbReference type="InterPro" id="IPR043502">
    <property type="entry name" value="DNA/RNA_pol_sf"/>
</dbReference>
<feature type="compositionally biased region" description="Polar residues" evidence="2">
    <location>
        <begin position="93"/>
        <end position="102"/>
    </location>
</feature>
<dbReference type="Pfam" id="PF00098">
    <property type="entry name" value="zf-CCHC"/>
    <property type="match status" value="1"/>
</dbReference>
<dbReference type="Gene3D" id="3.10.10.10">
    <property type="entry name" value="HIV Type 1 Reverse Transcriptase, subunit A, domain 1"/>
    <property type="match status" value="1"/>
</dbReference>
<accession>A0AAW2X9C0</accession>
<dbReference type="Gene3D" id="2.40.70.10">
    <property type="entry name" value="Acid Proteases"/>
    <property type="match status" value="1"/>
</dbReference>
<dbReference type="AlphaFoldDB" id="A0AAW2X9C0"/>
<protein>
    <recommendedName>
        <fullName evidence="3">CCHC-type domain-containing protein</fullName>
    </recommendedName>
</protein>
<dbReference type="CDD" id="cd00303">
    <property type="entry name" value="retropepsin_like"/>
    <property type="match status" value="1"/>
</dbReference>
<dbReference type="InterPro" id="IPR001878">
    <property type="entry name" value="Znf_CCHC"/>
</dbReference>
<proteinExistence type="predicted"/>
<dbReference type="PROSITE" id="PS50158">
    <property type="entry name" value="ZF_CCHC"/>
    <property type="match status" value="1"/>
</dbReference>
<dbReference type="Gene3D" id="4.10.60.10">
    <property type="entry name" value="Zinc finger, CCHC-type"/>
    <property type="match status" value="1"/>
</dbReference>
<comment type="caution">
    <text evidence="4">The sequence shown here is derived from an EMBL/GenBank/DDBJ whole genome shotgun (WGS) entry which is preliminary data.</text>
</comment>
<reference evidence="4" key="2">
    <citation type="journal article" date="2024" name="Plant">
        <title>Genomic evolution and insights into agronomic trait innovations of Sesamum species.</title>
        <authorList>
            <person name="Miao H."/>
            <person name="Wang L."/>
            <person name="Qu L."/>
            <person name="Liu H."/>
            <person name="Sun Y."/>
            <person name="Le M."/>
            <person name="Wang Q."/>
            <person name="Wei S."/>
            <person name="Zheng Y."/>
            <person name="Lin W."/>
            <person name="Duan Y."/>
            <person name="Cao H."/>
            <person name="Xiong S."/>
            <person name="Wang X."/>
            <person name="Wei L."/>
            <person name="Li C."/>
            <person name="Ma Q."/>
            <person name="Ju M."/>
            <person name="Zhao R."/>
            <person name="Li G."/>
            <person name="Mu C."/>
            <person name="Tian Q."/>
            <person name="Mei H."/>
            <person name="Zhang T."/>
            <person name="Gao T."/>
            <person name="Zhang H."/>
        </authorList>
    </citation>
    <scope>NUCLEOTIDE SEQUENCE</scope>
    <source>
        <strain evidence="4">KEN1</strain>
    </source>
</reference>
<dbReference type="InterPro" id="IPR036875">
    <property type="entry name" value="Znf_CCHC_sf"/>
</dbReference>
<gene>
    <name evidence="4" type="ORF">Slati_1508500</name>
</gene>
<evidence type="ECO:0000259" key="3">
    <source>
        <dbReference type="PROSITE" id="PS50158"/>
    </source>
</evidence>
<name>A0AAW2X9C0_9LAMI</name>
<evidence type="ECO:0000256" key="2">
    <source>
        <dbReference type="SAM" id="MobiDB-lite"/>
    </source>
</evidence>
<sequence length="333" mass="36930">MKKPRLGLGSGKGVPTKRLSPTPHTQEKSAFPARPPFPYPLCGFCHRLQLGDCRWRIGACFQCGQVGHKVSECPQSDPRANTPVPRPRNPTPSQRSKGNPTKGNAGVFAMTQAEAANAEDVVIGTIIVDNSQAYALFDYGATHSFVSNKFAKHLNRARVSLNEPYRVATPGNIVLVTNLVYPNCDISLNGFKLNANLIQIKVREFDVILGMDWLACNFALVDSNGKIVNFHPLTFTIDTRVGQTKLEDIPKVREFPDVFPDDLPRPPPVREIDLEVNLVPKATPVSKTPYRIAPAELRELKKQLQELMDKKLISLVCRLGETLCCLLRRKIGV</sequence>
<feature type="domain" description="CCHC-type" evidence="3">
    <location>
        <begin position="60"/>
        <end position="75"/>
    </location>
</feature>
<keyword evidence="1" id="KW-0479">Metal-binding</keyword>
<feature type="region of interest" description="Disordered" evidence="2">
    <location>
        <begin position="69"/>
        <end position="103"/>
    </location>
</feature>
<dbReference type="SUPFAM" id="SSF56672">
    <property type="entry name" value="DNA/RNA polymerases"/>
    <property type="match status" value="1"/>
</dbReference>
<dbReference type="GO" id="GO:0003676">
    <property type="term" value="F:nucleic acid binding"/>
    <property type="evidence" value="ECO:0007669"/>
    <property type="project" value="InterPro"/>
</dbReference>
<keyword evidence="1" id="KW-0863">Zinc-finger</keyword>
<dbReference type="SUPFAM" id="SSF50630">
    <property type="entry name" value="Acid proteases"/>
    <property type="match status" value="1"/>
</dbReference>
<dbReference type="SMART" id="SM00343">
    <property type="entry name" value="ZnF_C2HC"/>
    <property type="match status" value="1"/>
</dbReference>
<dbReference type="PANTHER" id="PTHR15503:SF45">
    <property type="entry name" value="RNA-DIRECTED DNA POLYMERASE HOMOLOG"/>
    <property type="match status" value="1"/>
</dbReference>
<dbReference type="PANTHER" id="PTHR15503">
    <property type="entry name" value="LDOC1 RELATED"/>
    <property type="match status" value="1"/>
</dbReference>
<reference evidence="4" key="1">
    <citation type="submission" date="2020-06" db="EMBL/GenBank/DDBJ databases">
        <authorList>
            <person name="Li T."/>
            <person name="Hu X."/>
            <person name="Zhang T."/>
            <person name="Song X."/>
            <person name="Zhang H."/>
            <person name="Dai N."/>
            <person name="Sheng W."/>
            <person name="Hou X."/>
            <person name="Wei L."/>
        </authorList>
    </citation>
    <scope>NUCLEOTIDE SEQUENCE</scope>
    <source>
        <strain evidence="4">KEN1</strain>
        <tissue evidence="4">Leaf</tissue>
    </source>
</reference>
<dbReference type="Pfam" id="PF08284">
    <property type="entry name" value="RVP_2"/>
    <property type="match status" value="1"/>
</dbReference>
<evidence type="ECO:0000313" key="4">
    <source>
        <dbReference type="EMBL" id="KAL0449521.1"/>
    </source>
</evidence>
<dbReference type="SUPFAM" id="SSF57756">
    <property type="entry name" value="Retrovirus zinc finger-like domains"/>
    <property type="match status" value="1"/>
</dbReference>
<organism evidence="4">
    <name type="scientific">Sesamum latifolium</name>
    <dbReference type="NCBI Taxonomy" id="2727402"/>
    <lineage>
        <taxon>Eukaryota</taxon>
        <taxon>Viridiplantae</taxon>
        <taxon>Streptophyta</taxon>
        <taxon>Embryophyta</taxon>
        <taxon>Tracheophyta</taxon>
        <taxon>Spermatophyta</taxon>
        <taxon>Magnoliopsida</taxon>
        <taxon>eudicotyledons</taxon>
        <taxon>Gunneridae</taxon>
        <taxon>Pentapetalae</taxon>
        <taxon>asterids</taxon>
        <taxon>lamiids</taxon>
        <taxon>Lamiales</taxon>
        <taxon>Pedaliaceae</taxon>
        <taxon>Sesamum</taxon>
    </lineage>
</organism>
<dbReference type="GO" id="GO:0008270">
    <property type="term" value="F:zinc ion binding"/>
    <property type="evidence" value="ECO:0007669"/>
    <property type="project" value="UniProtKB-KW"/>
</dbReference>